<name>D6RI82_MOUSE</name>
<reference evidence="1" key="4">
    <citation type="submission" date="2025-09" db="UniProtKB">
        <authorList>
            <consortium name="Ensembl"/>
        </authorList>
    </citation>
    <scope>IDENTIFICATION</scope>
    <source>
        <strain evidence="1">C57BL/6J</strain>
    </source>
</reference>
<dbReference type="AGR" id="MGI:1916028"/>
<organism evidence="1 3">
    <name type="scientific">Mus musculus</name>
    <name type="common">Mouse</name>
    <dbReference type="NCBI Taxonomy" id="10090"/>
    <lineage>
        <taxon>Eukaryota</taxon>
        <taxon>Metazoa</taxon>
        <taxon>Chordata</taxon>
        <taxon>Craniata</taxon>
        <taxon>Vertebrata</taxon>
        <taxon>Euteleostomi</taxon>
        <taxon>Mammalia</taxon>
        <taxon>Eutheria</taxon>
        <taxon>Euarchontoglires</taxon>
        <taxon>Glires</taxon>
        <taxon>Rodentia</taxon>
        <taxon>Myomorpha</taxon>
        <taxon>Muroidea</taxon>
        <taxon>Muridae</taxon>
        <taxon>Murinae</taxon>
        <taxon>Mus</taxon>
        <taxon>Mus</taxon>
    </lineage>
</organism>
<reference evidence="1 3" key="1">
    <citation type="journal article" date="2009" name="PLoS Biol.">
        <title>Lineage-specific biology revealed by a finished genome assembly of the mouse.</title>
        <authorList>
            <consortium name="Mouse Genome Sequencing Consortium"/>
            <person name="Church D.M."/>
            <person name="Goodstadt L."/>
            <person name="Hillier L.W."/>
            <person name="Zody M.C."/>
            <person name="Goldstein S."/>
            <person name="She X."/>
            <person name="Bult C.J."/>
            <person name="Agarwala R."/>
            <person name="Cherry J.L."/>
            <person name="DiCuccio M."/>
            <person name="Hlavina W."/>
            <person name="Kapustin Y."/>
            <person name="Meric P."/>
            <person name="Maglott D."/>
            <person name="Birtle Z."/>
            <person name="Marques A.C."/>
            <person name="Graves T."/>
            <person name="Zhou S."/>
            <person name="Teague B."/>
            <person name="Potamousis K."/>
            <person name="Churas C."/>
            <person name="Place M."/>
            <person name="Herschleb J."/>
            <person name="Runnheim R."/>
            <person name="Forrest D."/>
            <person name="Amos-Landgraf J."/>
            <person name="Schwartz D.C."/>
            <person name="Cheng Z."/>
            <person name="Lindblad-Toh K."/>
            <person name="Eichler E.E."/>
            <person name="Ponting C.P."/>
        </authorList>
    </citation>
    <scope>NUCLEOTIDE SEQUENCE [LARGE SCALE GENOMIC DNA]</scope>
    <source>
        <strain evidence="1 3">C57BL/6J</strain>
    </source>
</reference>
<dbReference type="Proteomes" id="UP000000589">
    <property type="component" value="Chromosome 10"/>
</dbReference>
<accession>D6RI82</accession>
<dbReference type="Antibodypedia" id="9753">
    <property type="antibodies" value="81 antibodies from 13 providers"/>
</dbReference>
<dbReference type="Ensembl" id="ENSMUST00000138122.2">
    <property type="protein sequence ID" value="ENSMUSP00000119821.2"/>
    <property type="gene ID" value="ENSMUSG00000033416.16"/>
</dbReference>
<evidence type="ECO:0000313" key="1">
    <source>
        <dbReference type="Ensembl" id="ENSMUSP00000119821.2"/>
    </source>
</evidence>
<protein>
    <submittedName>
        <fullName evidence="1">Guanylyl cyclase domain containing 1</fullName>
    </submittedName>
</protein>
<dbReference type="VEuPathDB" id="HostDB:ENSMUSG00000033416"/>
<gene>
    <name evidence="1 2" type="primary">Gucd1</name>
    <name evidence="2" type="synonym">1110038D17Rik</name>
</gene>
<reference evidence="1 3" key="2">
    <citation type="journal article" date="2011" name="PLoS Biol.">
        <title>Modernizing reference genome assemblies.</title>
        <authorList>
            <person name="Church D.M."/>
            <person name="Schneider V.A."/>
            <person name="Graves T."/>
            <person name="Auger K."/>
            <person name="Cunningham F."/>
            <person name="Bouk N."/>
            <person name="Chen H.C."/>
            <person name="Agarwala R."/>
            <person name="McLaren W.M."/>
            <person name="Ritchie G.R."/>
            <person name="Albracht D."/>
            <person name="Kremitzki M."/>
            <person name="Rock S."/>
            <person name="Kotkiewicz H."/>
            <person name="Kremitzki C."/>
            <person name="Wollam A."/>
            <person name="Trani L."/>
            <person name="Fulton L."/>
            <person name="Fulton R."/>
            <person name="Matthews L."/>
            <person name="Whitehead S."/>
            <person name="Chow W."/>
            <person name="Torrance J."/>
            <person name="Dunn M."/>
            <person name="Harden G."/>
            <person name="Threadgold G."/>
            <person name="Wood J."/>
            <person name="Collins J."/>
            <person name="Heath P."/>
            <person name="Griffiths G."/>
            <person name="Pelan S."/>
            <person name="Grafham D."/>
            <person name="Eichler E.E."/>
            <person name="Weinstock G."/>
            <person name="Mardis E.R."/>
            <person name="Wilson R.K."/>
            <person name="Howe K."/>
            <person name="Flicek P."/>
            <person name="Hubbard T."/>
        </authorList>
    </citation>
    <scope>NUCLEOTIDE SEQUENCE [LARGE SCALE GENOMIC DNA]</scope>
    <source>
        <strain evidence="1 3">C57BL/6J</strain>
    </source>
</reference>
<reference evidence="1" key="3">
    <citation type="submission" date="2025-08" db="UniProtKB">
        <authorList>
            <consortium name="Ensembl"/>
        </authorList>
    </citation>
    <scope>IDENTIFICATION</scope>
    <source>
        <strain evidence="1">C57BL/6J</strain>
    </source>
</reference>
<dbReference type="GeneTree" id="ENSGT00390000000571"/>
<proteinExistence type="predicted"/>
<keyword evidence="3" id="KW-1185">Reference proteome</keyword>
<dbReference type="HOGENOM" id="CLU_3159795_0_0_1"/>
<sequence>MRTEAEAAGQPLEPAACAYHPAAISLGLWPGLLQDGASVPGPARRRGV</sequence>
<evidence type="ECO:0000313" key="2">
    <source>
        <dbReference type="MGI" id="MGI:1916028"/>
    </source>
</evidence>
<dbReference type="MGI" id="MGI:1916028">
    <property type="gene designation" value="Gucd1"/>
</dbReference>
<dbReference type="ExpressionAtlas" id="D6RI82">
    <property type="expression patterns" value="baseline and differential"/>
</dbReference>
<dbReference type="Bgee" id="ENSMUSG00000033416">
    <property type="expression patterns" value="Expressed in metanephric proximal tubule and 259 other cell types or tissues"/>
</dbReference>
<evidence type="ECO:0000313" key="3">
    <source>
        <dbReference type="Proteomes" id="UP000000589"/>
    </source>
</evidence>
<dbReference type="AlphaFoldDB" id="D6RI82"/>